<dbReference type="EnsemblPlants" id="MELO3C032064.2.1">
    <property type="protein sequence ID" value="MELO3C032064.2.1"/>
    <property type="gene ID" value="MELO3C032064.2"/>
</dbReference>
<accession>A0A9I9ECX5</accession>
<name>A0A9I9ECX5_CUCME</name>
<proteinExistence type="predicted"/>
<reference evidence="1" key="1">
    <citation type="submission" date="2023-03" db="UniProtKB">
        <authorList>
            <consortium name="EnsemblPlants"/>
        </authorList>
    </citation>
    <scope>IDENTIFICATION</scope>
</reference>
<organism evidence="1">
    <name type="scientific">Cucumis melo</name>
    <name type="common">Muskmelon</name>
    <dbReference type="NCBI Taxonomy" id="3656"/>
    <lineage>
        <taxon>Eukaryota</taxon>
        <taxon>Viridiplantae</taxon>
        <taxon>Streptophyta</taxon>
        <taxon>Embryophyta</taxon>
        <taxon>Tracheophyta</taxon>
        <taxon>Spermatophyta</taxon>
        <taxon>Magnoliopsida</taxon>
        <taxon>eudicotyledons</taxon>
        <taxon>Gunneridae</taxon>
        <taxon>Pentapetalae</taxon>
        <taxon>rosids</taxon>
        <taxon>fabids</taxon>
        <taxon>Cucurbitales</taxon>
        <taxon>Cucurbitaceae</taxon>
        <taxon>Benincaseae</taxon>
        <taxon>Cucumis</taxon>
    </lineage>
</organism>
<evidence type="ECO:0000313" key="1">
    <source>
        <dbReference type="EnsemblPlants" id="MELO3C032064.2.1"/>
    </source>
</evidence>
<dbReference type="Gramene" id="MELO3C032064.2.1">
    <property type="protein sequence ID" value="MELO3C032064.2.1"/>
    <property type="gene ID" value="MELO3C032064.2"/>
</dbReference>
<dbReference type="AlphaFoldDB" id="A0A9I9ECX5"/>
<protein>
    <submittedName>
        <fullName evidence="1">Uncharacterized protein</fullName>
    </submittedName>
</protein>
<sequence length="101" mass="11810">MISKLILHRLFVTSTGLKYTLETISCSLSPTDLPLNYWFKVTFKSFSREGLRKPNNHDLLNKYWGYYNFTTMHNYPDKSPTFRFTVVLPPSAFAAIILRRA</sequence>